<feature type="chain" id="PRO_5045893321" evidence="2">
    <location>
        <begin position="20"/>
        <end position="155"/>
    </location>
</feature>
<name>A0ABX2E240_9FLAO</name>
<keyword evidence="2" id="KW-0732">Signal</keyword>
<feature type="signal peptide" evidence="2">
    <location>
        <begin position="1"/>
        <end position="19"/>
    </location>
</feature>
<reference evidence="3 4" key="1">
    <citation type="journal article" date="2015" name="Int. J. Syst. Evol. Microbiol.">
        <title>Winogradskyella litoriviva sp. nov., isolated from coastal seawater.</title>
        <authorList>
            <person name="Nedashkovskaya O.I."/>
            <person name="Kukhlevskiy A.D."/>
            <person name="Zhukova N.V."/>
            <person name="Kim S.J."/>
            <person name="Rhee S.K."/>
            <person name="Mikhailov V.V."/>
        </authorList>
    </citation>
    <scope>NUCLEOTIDE SEQUENCE [LARGE SCALE GENOMIC DNA]</scope>
    <source>
        <strain evidence="3 4">KMM6491</strain>
    </source>
</reference>
<organism evidence="3 4">
    <name type="scientific">Winogradskyella litoriviva</name>
    <dbReference type="NCBI Taxonomy" id="1220182"/>
    <lineage>
        <taxon>Bacteria</taxon>
        <taxon>Pseudomonadati</taxon>
        <taxon>Bacteroidota</taxon>
        <taxon>Flavobacteriia</taxon>
        <taxon>Flavobacteriales</taxon>
        <taxon>Flavobacteriaceae</taxon>
        <taxon>Winogradskyella</taxon>
    </lineage>
</organism>
<sequence>MKKSILLLFALLFAISTQAQMRRNTSRVPQTSSEPTEEQLKKRAQEMEERKDEYIDNFLTTLEADEFQKHIIKQNINSFFEAKVALFKIQYEHSIDRKTAVENLENTHFKDLEELISESDMAKIKEMIKGGFDEKEVLKEKKEKRKKKKRKKDKN</sequence>
<dbReference type="RefSeq" id="WP_173300155.1">
    <property type="nucleotide sequence ID" value="NZ_JABRWQ010000002.1"/>
</dbReference>
<evidence type="ECO:0000313" key="3">
    <source>
        <dbReference type="EMBL" id="NRD22482.1"/>
    </source>
</evidence>
<feature type="region of interest" description="Disordered" evidence="1">
    <location>
        <begin position="23"/>
        <end position="46"/>
    </location>
</feature>
<evidence type="ECO:0000256" key="1">
    <source>
        <dbReference type="SAM" id="MobiDB-lite"/>
    </source>
</evidence>
<dbReference type="Proteomes" id="UP000805085">
    <property type="component" value="Unassembled WGS sequence"/>
</dbReference>
<protein>
    <submittedName>
        <fullName evidence="3">Uncharacterized protein</fullName>
    </submittedName>
</protein>
<evidence type="ECO:0000256" key="2">
    <source>
        <dbReference type="SAM" id="SignalP"/>
    </source>
</evidence>
<evidence type="ECO:0000313" key="4">
    <source>
        <dbReference type="Proteomes" id="UP000805085"/>
    </source>
</evidence>
<feature type="compositionally biased region" description="Polar residues" evidence="1">
    <location>
        <begin position="23"/>
        <end position="34"/>
    </location>
</feature>
<accession>A0ABX2E240</accession>
<comment type="caution">
    <text evidence="3">The sequence shown here is derived from an EMBL/GenBank/DDBJ whole genome shotgun (WGS) entry which is preliminary data.</text>
</comment>
<keyword evidence="4" id="KW-1185">Reference proteome</keyword>
<gene>
    <name evidence="3" type="ORF">HNV10_04470</name>
</gene>
<proteinExistence type="predicted"/>
<dbReference type="EMBL" id="JABRWQ010000002">
    <property type="protein sequence ID" value="NRD22482.1"/>
    <property type="molecule type" value="Genomic_DNA"/>
</dbReference>